<proteinExistence type="predicted"/>
<gene>
    <name evidence="1" type="ORF">BC938DRAFT_474928</name>
</gene>
<evidence type="ECO:0000313" key="2">
    <source>
        <dbReference type="Proteomes" id="UP000274822"/>
    </source>
</evidence>
<name>A0A433Q1H2_9FUNG</name>
<dbReference type="EMBL" id="RBNJ01019306">
    <property type="protein sequence ID" value="RUS23582.1"/>
    <property type="molecule type" value="Genomic_DNA"/>
</dbReference>
<reference evidence="1 2" key="1">
    <citation type="journal article" date="2018" name="New Phytol.">
        <title>Phylogenomics of Endogonaceae and evolution of mycorrhizas within Mucoromycota.</title>
        <authorList>
            <person name="Chang Y."/>
            <person name="Desiro A."/>
            <person name="Na H."/>
            <person name="Sandor L."/>
            <person name="Lipzen A."/>
            <person name="Clum A."/>
            <person name="Barry K."/>
            <person name="Grigoriev I.V."/>
            <person name="Martin F.M."/>
            <person name="Stajich J.E."/>
            <person name="Smith M.E."/>
            <person name="Bonito G."/>
            <person name="Spatafora J.W."/>
        </authorList>
    </citation>
    <scope>NUCLEOTIDE SEQUENCE [LARGE SCALE GENOMIC DNA]</scope>
    <source>
        <strain evidence="1 2">AD002</strain>
    </source>
</reference>
<keyword evidence="2" id="KW-1185">Reference proteome</keyword>
<sequence>MPHLREDWWTIESNICFRYNSDAQCTDHSSAASGLTSGSSGINYLNSKSLPLFGRFSSLELVLWRISASERILSSFDFCSPGHHLCFPFIISVFLSRPVFTLGPWSQRLRIPRTSKVAPDYGHAVERRLFPNTLD</sequence>
<comment type="caution">
    <text evidence="1">The sequence shown here is derived from an EMBL/GenBank/DDBJ whole genome shotgun (WGS) entry which is preliminary data.</text>
</comment>
<dbReference type="AlphaFoldDB" id="A0A433Q1H2"/>
<organism evidence="1 2">
    <name type="scientific">Jimgerdemannia flammicorona</name>
    <dbReference type="NCBI Taxonomy" id="994334"/>
    <lineage>
        <taxon>Eukaryota</taxon>
        <taxon>Fungi</taxon>
        <taxon>Fungi incertae sedis</taxon>
        <taxon>Mucoromycota</taxon>
        <taxon>Mucoromycotina</taxon>
        <taxon>Endogonomycetes</taxon>
        <taxon>Endogonales</taxon>
        <taxon>Endogonaceae</taxon>
        <taxon>Jimgerdemannia</taxon>
    </lineage>
</organism>
<protein>
    <submittedName>
        <fullName evidence="1">Uncharacterized protein</fullName>
    </submittedName>
</protein>
<dbReference type="Proteomes" id="UP000274822">
    <property type="component" value="Unassembled WGS sequence"/>
</dbReference>
<accession>A0A433Q1H2</accession>
<evidence type="ECO:0000313" key="1">
    <source>
        <dbReference type="EMBL" id="RUS23582.1"/>
    </source>
</evidence>